<dbReference type="AlphaFoldDB" id="A0A8X6I486"/>
<gene>
    <name evidence="1" type="ORF">NPIL_235091</name>
</gene>
<organism evidence="1 2">
    <name type="scientific">Nephila pilipes</name>
    <name type="common">Giant wood spider</name>
    <name type="synonym">Nephila maculata</name>
    <dbReference type="NCBI Taxonomy" id="299642"/>
    <lineage>
        <taxon>Eukaryota</taxon>
        <taxon>Metazoa</taxon>
        <taxon>Ecdysozoa</taxon>
        <taxon>Arthropoda</taxon>
        <taxon>Chelicerata</taxon>
        <taxon>Arachnida</taxon>
        <taxon>Araneae</taxon>
        <taxon>Araneomorphae</taxon>
        <taxon>Entelegynae</taxon>
        <taxon>Araneoidea</taxon>
        <taxon>Nephilidae</taxon>
        <taxon>Nephila</taxon>
    </lineage>
</organism>
<evidence type="ECO:0000313" key="1">
    <source>
        <dbReference type="EMBL" id="GFS29864.1"/>
    </source>
</evidence>
<name>A0A8X6I486_NEPPI</name>
<sequence>MRGTMSRYYTCLGDFFTGDDKDLLEVLEFMCSSRQQNASLISLIPRFKDFASSSDFFLPNFQGLYSGAVCSYYEYATVVIGSLKFLNIDYIRGK</sequence>
<reference evidence="1" key="1">
    <citation type="submission" date="2020-08" db="EMBL/GenBank/DDBJ databases">
        <title>Multicomponent nature underlies the extraordinary mechanical properties of spider dragline silk.</title>
        <authorList>
            <person name="Kono N."/>
            <person name="Nakamura H."/>
            <person name="Mori M."/>
            <person name="Yoshida Y."/>
            <person name="Ohtoshi R."/>
            <person name="Malay A.D."/>
            <person name="Moran D.A.P."/>
            <person name="Tomita M."/>
            <person name="Numata K."/>
            <person name="Arakawa K."/>
        </authorList>
    </citation>
    <scope>NUCLEOTIDE SEQUENCE</scope>
</reference>
<dbReference type="EMBL" id="BMAW01087456">
    <property type="protein sequence ID" value="GFS29864.1"/>
    <property type="molecule type" value="Genomic_DNA"/>
</dbReference>
<protein>
    <submittedName>
        <fullName evidence="1">Uncharacterized protein</fullName>
    </submittedName>
</protein>
<accession>A0A8X6I486</accession>
<comment type="caution">
    <text evidence="1">The sequence shown here is derived from an EMBL/GenBank/DDBJ whole genome shotgun (WGS) entry which is preliminary data.</text>
</comment>
<evidence type="ECO:0000313" key="2">
    <source>
        <dbReference type="Proteomes" id="UP000887013"/>
    </source>
</evidence>
<keyword evidence="2" id="KW-1185">Reference proteome</keyword>
<proteinExistence type="predicted"/>
<dbReference type="Proteomes" id="UP000887013">
    <property type="component" value="Unassembled WGS sequence"/>
</dbReference>